<keyword evidence="4" id="KW-0804">Transcription</keyword>
<gene>
    <name evidence="9" type="ORF">CALMAC_LOCUS11352</name>
</gene>
<evidence type="ECO:0000256" key="7">
    <source>
        <dbReference type="SAM" id="MobiDB-lite"/>
    </source>
</evidence>
<keyword evidence="3" id="KW-0805">Transcription regulation</keyword>
<dbReference type="Pfam" id="PF13873">
    <property type="entry name" value="Myb_DNA-bind_5"/>
    <property type="match status" value="1"/>
</dbReference>
<feature type="domain" description="Myb/SANT-like DNA-binding" evidence="8">
    <location>
        <begin position="2"/>
        <end position="75"/>
    </location>
</feature>
<protein>
    <recommendedName>
        <fullName evidence="2">Regulatory protein zeste</fullName>
    </recommendedName>
</protein>
<evidence type="ECO:0000313" key="10">
    <source>
        <dbReference type="Proteomes" id="UP000410492"/>
    </source>
</evidence>
<evidence type="ECO:0000259" key="8">
    <source>
        <dbReference type="Pfam" id="PF13873"/>
    </source>
</evidence>
<name>A0A653CRY2_CALMS</name>
<accession>A0A653CRY2</accession>
<sequence length="250" mass="29197">MSKFAFADKELFLQILGNHPVVEDKRCDSYNIERKKKAWDNITAEFNVAAIETRTTVQLKRLWDKIKRSRKEQLATERREMMATGGGPPRPTHAPEPAVDKIVPYIHYEIDVMDDSDGIQLHKVQECERPGLSTATNDLAKDQMMAVEDNMPSTSKEREIEDTPKVVKRILQRGYKPNAHEKQLELLTAARLQLIEEEKRQANELHQIRMQEAEYRRAEAEARHEEACLRREAARYQMLQEKKKLEDFNK</sequence>
<evidence type="ECO:0000256" key="3">
    <source>
        <dbReference type="ARBA" id="ARBA00023015"/>
    </source>
</evidence>
<reference evidence="9 10" key="1">
    <citation type="submission" date="2019-01" db="EMBL/GenBank/DDBJ databases">
        <authorList>
            <person name="Sayadi A."/>
        </authorList>
    </citation>
    <scope>NUCLEOTIDE SEQUENCE [LARGE SCALE GENOMIC DNA]</scope>
</reference>
<dbReference type="OrthoDB" id="6764672at2759"/>
<evidence type="ECO:0000256" key="5">
    <source>
        <dbReference type="ARBA" id="ARBA00025466"/>
    </source>
</evidence>
<dbReference type="InterPro" id="IPR028002">
    <property type="entry name" value="Myb_DNA-bind_5"/>
</dbReference>
<dbReference type="PANTHER" id="PTHR21411:SF0">
    <property type="entry name" value="REGULATORY PROTEIN ZESTE"/>
    <property type="match status" value="1"/>
</dbReference>
<evidence type="ECO:0000256" key="4">
    <source>
        <dbReference type="ARBA" id="ARBA00023163"/>
    </source>
</evidence>
<dbReference type="PANTHER" id="PTHR21411">
    <property type="entry name" value="APONTIC"/>
    <property type="match status" value="1"/>
</dbReference>
<comment type="function">
    <text evidence="5">Involved in transvection phenomena (= synapsis-dependent gene expression), where the synaptic pairing of chromosomes carrying genes with which zeste interacts influences the expression of these genes. Zeste binds to DNA and stimulates transcription from a nearby promoter.</text>
</comment>
<evidence type="ECO:0000256" key="6">
    <source>
        <dbReference type="SAM" id="Coils"/>
    </source>
</evidence>
<evidence type="ECO:0000313" key="9">
    <source>
        <dbReference type="EMBL" id="VEN50690.1"/>
    </source>
</evidence>
<dbReference type="EMBL" id="CAACVG010008665">
    <property type="protein sequence ID" value="VEN50690.1"/>
    <property type="molecule type" value="Genomic_DNA"/>
</dbReference>
<feature type="region of interest" description="Disordered" evidence="7">
    <location>
        <begin position="73"/>
        <end position="97"/>
    </location>
</feature>
<keyword evidence="6" id="KW-0175">Coiled coil</keyword>
<evidence type="ECO:0000256" key="2">
    <source>
        <dbReference type="ARBA" id="ARBA00016807"/>
    </source>
</evidence>
<comment type="subunit">
    <text evidence="1">Self-associates forming complexes of several hundred monomers.</text>
</comment>
<keyword evidence="10" id="KW-1185">Reference proteome</keyword>
<feature type="coiled-coil region" evidence="6">
    <location>
        <begin position="201"/>
        <end position="230"/>
    </location>
</feature>
<evidence type="ECO:0000256" key="1">
    <source>
        <dbReference type="ARBA" id="ARBA00011764"/>
    </source>
</evidence>
<organism evidence="9 10">
    <name type="scientific">Callosobruchus maculatus</name>
    <name type="common">Southern cowpea weevil</name>
    <name type="synonym">Pulse bruchid</name>
    <dbReference type="NCBI Taxonomy" id="64391"/>
    <lineage>
        <taxon>Eukaryota</taxon>
        <taxon>Metazoa</taxon>
        <taxon>Ecdysozoa</taxon>
        <taxon>Arthropoda</taxon>
        <taxon>Hexapoda</taxon>
        <taxon>Insecta</taxon>
        <taxon>Pterygota</taxon>
        <taxon>Neoptera</taxon>
        <taxon>Endopterygota</taxon>
        <taxon>Coleoptera</taxon>
        <taxon>Polyphaga</taxon>
        <taxon>Cucujiformia</taxon>
        <taxon>Chrysomeloidea</taxon>
        <taxon>Chrysomelidae</taxon>
        <taxon>Bruchinae</taxon>
        <taxon>Bruchini</taxon>
        <taxon>Callosobruchus</taxon>
    </lineage>
</organism>
<proteinExistence type="predicted"/>
<dbReference type="Proteomes" id="UP000410492">
    <property type="component" value="Unassembled WGS sequence"/>
</dbReference>
<dbReference type="AlphaFoldDB" id="A0A653CRY2"/>